<dbReference type="InterPro" id="IPR009012">
    <property type="entry name" value="GrpE_head"/>
</dbReference>
<reference evidence="15 16" key="1">
    <citation type="submission" date="2019-10" db="EMBL/GenBank/DDBJ databases">
        <title>Cardiobacteriales fam. a chemoheterotrophic member of the order Cardiobacteriales, and proposal of Cardiobacteriales fam. nov.</title>
        <authorList>
            <person name="Wang C."/>
        </authorList>
    </citation>
    <scope>NUCLEOTIDE SEQUENCE [LARGE SCALE GENOMIC DNA]</scope>
    <source>
        <strain evidence="15 16">ML27</strain>
    </source>
</reference>
<dbReference type="NCBIfam" id="NF010748">
    <property type="entry name" value="PRK14150.1"/>
    <property type="match status" value="1"/>
</dbReference>
<dbReference type="Proteomes" id="UP000471298">
    <property type="component" value="Unassembled WGS sequence"/>
</dbReference>
<dbReference type="InParanoid" id="A0A6N7EXM0"/>
<evidence type="ECO:0000256" key="13">
    <source>
        <dbReference type="SAM" id="Coils"/>
    </source>
</evidence>
<evidence type="ECO:0000256" key="8">
    <source>
        <dbReference type="ARBA" id="ARBA00072274"/>
    </source>
</evidence>
<gene>
    <name evidence="10 15" type="primary">grpE</name>
    <name evidence="15" type="ORF">GCU85_03875</name>
</gene>
<keyword evidence="4 10" id="KW-0963">Cytoplasm</keyword>
<dbReference type="InterPro" id="IPR013805">
    <property type="entry name" value="GrpE_CC"/>
</dbReference>
<sequence length="234" mass="26020">MTKKTIDNTQASASHINSADPAQHSENEASPENNLNHGDDTTQETNAENPSQSTQEIDQLADDTDNLLELENQISALQQQVDDNLNRYLSARAEADNIQKRAQRDIENAHKYALEKALPDFINIKDALELGTQAAKTATQNTEQAALDKFIEGSEMAIRMFHDSLTKLGVIEVNPQNEAFNPEHHQAMSLVETDEIAPNHIIDVIQKGYLLNERLLRPAMVIVSKKITPTDNAD</sequence>
<keyword evidence="6 10" id="KW-0143">Chaperone</keyword>
<dbReference type="FunCoup" id="A0A6N7EXM0">
    <property type="interactions" value="453"/>
</dbReference>
<dbReference type="GO" id="GO:0006457">
    <property type="term" value="P:protein folding"/>
    <property type="evidence" value="ECO:0007669"/>
    <property type="project" value="InterPro"/>
</dbReference>
<dbReference type="HAMAP" id="MF_01151">
    <property type="entry name" value="GrpE"/>
    <property type="match status" value="1"/>
</dbReference>
<comment type="subunit">
    <text evidence="3 10">Homodimer.</text>
</comment>
<comment type="caution">
    <text evidence="15">The sequence shown here is derived from an EMBL/GenBank/DDBJ whole genome shotgun (WGS) entry which is preliminary data.</text>
</comment>
<evidence type="ECO:0000256" key="3">
    <source>
        <dbReference type="ARBA" id="ARBA00011738"/>
    </source>
</evidence>
<dbReference type="AlphaFoldDB" id="A0A6N7EXM0"/>
<keyword evidence="13" id="KW-0175">Coiled coil</keyword>
<feature type="compositionally biased region" description="Polar residues" evidence="14">
    <location>
        <begin position="43"/>
        <end position="56"/>
    </location>
</feature>
<dbReference type="PANTHER" id="PTHR21237">
    <property type="entry name" value="GRPE PROTEIN"/>
    <property type="match status" value="1"/>
</dbReference>
<evidence type="ECO:0000313" key="15">
    <source>
        <dbReference type="EMBL" id="MPV85877.1"/>
    </source>
</evidence>
<evidence type="ECO:0000313" key="16">
    <source>
        <dbReference type="Proteomes" id="UP000471298"/>
    </source>
</evidence>
<dbReference type="Gene3D" id="2.30.22.10">
    <property type="entry name" value="Head domain of nucleotide exchange factor GrpE"/>
    <property type="match status" value="1"/>
</dbReference>
<protein>
    <recommendedName>
        <fullName evidence="8 10">Protein GrpE</fullName>
    </recommendedName>
    <alternativeName>
        <fullName evidence="9 10">HSP-70 cofactor</fullName>
    </alternativeName>
</protein>
<evidence type="ECO:0000256" key="14">
    <source>
        <dbReference type="SAM" id="MobiDB-lite"/>
    </source>
</evidence>
<feature type="compositionally biased region" description="Polar residues" evidence="14">
    <location>
        <begin position="7"/>
        <end position="17"/>
    </location>
</feature>
<dbReference type="SUPFAM" id="SSF51064">
    <property type="entry name" value="Head domain of nucleotide exchange factor GrpE"/>
    <property type="match status" value="1"/>
</dbReference>
<dbReference type="GO" id="GO:0042803">
    <property type="term" value="F:protein homodimerization activity"/>
    <property type="evidence" value="ECO:0007669"/>
    <property type="project" value="InterPro"/>
</dbReference>
<dbReference type="EMBL" id="WHNW01000003">
    <property type="protein sequence ID" value="MPV85877.1"/>
    <property type="molecule type" value="Genomic_DNA"/>
</dbReference>
<evidence type="ECO:0000256" key="10">
    <source>
        <dbReference type="HAMAP-Rule" id="MF_01151"/>
    </source>
</evidence>
<proteinExistence type="inferred from homology"/>
<keyword evidence="16" id="KW-1185">Reference proteome</keyword>
<dbReference type="RefSeq" id="WP_152809559.1">
    <property type="nucleotide sequence ID" value="NZ_WHNW01000003.1"/>
</dbReference>
<dbReference type="GO" id="GO:0000774">
    <property type="term" value="F:adenyl-nucleotide exchange factor activity"/>
    <property type="evidence" value="ECO:0007669"/>
    <property type="project" value="InterPro"/>
</dbReference>
<dbReference type="GO" id="GO:0051087">
    <property type="term" value="F:protein-folding chaperone binding"/>
    <property type="evidence" value="ECO:0007669"/>
    <property type="project" value="InterPro"/>
</dbReference>
<comment type="subcellular location">
    <subcellularLocation>
        <location evidence="1 10">Cytoplasm</location>
    </subcellularLocation>
</comment>
<dbReference type="PROSITE" id="PS01071">
    <property type="entry name" value="GRPE"/>
    <property type="match status" value="1"/>
</dbReference>
<evidence type="ECO:0000256" key="2">
    <source>
        <dbReference type="ARBA" id="ARBA00009054"/>
    </source>
</evidence>
<evidence type="ECO:0000256" key="7">
    <source>
        <dbReference type="ARBA" id="ARBA00053401"/>
    </source>
</evidence>
<accession>A0A6N7EXM0</accession>
<keyword evidence="5 10" id="KW-0346">Stress response</keyword>
<dbReference type="CDD" id="cd00446">
    <property type="entry name" value="GrpE"/>
    <property type="match status" value="1"/>
</dbReference>
<dbReference type="Pfam" id="PF01025">
    <property type="entry name" value="GrpE"/>
    <property type="match status" value="1"/>
</dbReference>
<evidence type="ECO:0000256" key="5">
    <source>
        <dbReference type="ARBA" id="ARBA00023016"/>
    </source>
</evidence>
<organism evidence="15 16">
    <name type="scientific">Ostreibacterium oceani</name>
    <dbReference type="NCBI Taxonomy" id="2654998"/>
    <lineage>
        <taxon>Bacteria</taxon>
        <taxon>Pseudomonadati</taxon>
        <taxon>Pseudomonadota</taxon>
        <taxon>Gammaproteobacteria</taxon>
        <taxon>Cardiobacteriales</taxon>
        <taxon>Ostreibacteriaceae</taxon>
        <taxon>Ostreibacterium</taxon>
    </lineage>
</organism>
<dbReference type="PANTHER" id="PTHR21237:SF23">
    <property type="entry name" value="GRPE PROTEIN HOMOLOG, MITOCHONDRIAL"/>
    <property type="match status" value="1"/>
</dbReference>
<dbReference type="FunFam" id="2.30.22.10:FF:000001">
    <property type="entry name" value="Protein GrpE"/>
    <property type="match status" value="1"/>
</dbReference>
<comment type="similarity">
    <text evidence="2 10 12">Belongs to the GrpE family.</text>
</comment>
<dbReference type="SUPFAM" id="SSF58014">
    <property type="entry name" value="Coiled-coil domain of nucleotide exchange factor GrpE"/>
    <property type="match status" value="1"/>
</dbReference>
<comment type="function">
    <text evidence="7 10 11">Participates actively in the response to hyperosmotic and heat shock by preventing the aggregation of stress-denatured proteins, in association with DnaK and GrpE. It is the nucleotide exchange factor for DnaK and may function as a thermosensor. Unfolded proteins bind initially to DnaJ; upon interaction with the DnaJ-bound protein, DnaK hydrolyzes its bound ATP, resulting in the formation of a stable complex. GrpE releases ADP from DnaK; ATP binding to DnaK triggers the release of the substrate protein, thus completing the reaction cycle. Several rounds of ATP-dependent interactions between DnaJ, DnaK and GrpE are required for fully efficient folding.</text>
</comment>
<feature type="coiled-coil region" evidence="13">
    <location>
        <begin position="60"/>
        <end position="87"/>
    </location>
</feature>
<evidence type="ECO:0000256" key="4">
    <source>
        <dbReference type="ARBA" id="ARBA00022490"/>
    </source>
</evidence>
<dbReference type="Gene3D" id="3.90.20.20">
    <property type="match status" value="1"/>
</dbReference>
<evidence type="ECO:0000256" key="11">
    <source>
        <dbReference type="RuleBase" id="RU000639"/>
    </source>
</evidence>
<evidence type="ECO:0000256" key="6">
    <source>
        <dbReference type="ARBA" id="ARBA00023186"/>
    </source>
</evidence>
<evidence type="ECO:0000256" key="9">
    <source>
        <dbReference type="ARBA" id="ARBA00076414"/>
    </source>
</evidence>
<feature type="region of interest" description="Disordered" evidence="14">
    <location>
        <begin position="1"/>
        <end position="56"/>
    </location>
</feature>
<dbReference type="InterPro" id="IPR000740">
    <property type="entry name" value="GrpE"/>
</dbReference>
<evidence type="ECO:0000256" key="1">
    <source>
        <dbReference type="ARBA" id="ARBA00004496"/>
    </source>
</evidence>
<dbReference type="PRINTS" id="PR00773">
    <property type="entry name" value="GRPEPROTEIN"/>
</dbReference>
<evidence type="ECO:0000256" key="12">
    <source>
        <dbReference type="RuleBase" id="RU004478"/>
    </source>
</evidence>
<name>A0A6N7EXM0_9GAMM</name>
<dbReference type="GO" id="GO:0005829">
    <property type="term" value="C:cytosol"/>
    <property type="evidence" value="ECO:0007669"/>
    <property type="project" value="TreeGrafter"/>
</dbReference>
<dbReference type="GO" id="GO:0051082">
    <property type="term" value="F:unfolded protein binding"/>
    <property type="evidence" value="ECO:0007669"/>
    <property type="project" value="TreeGrafter"/>
</dbReference>